<dbReference type="InterPro" id="IPR025833">
    <property type="entry name" value="GDYXXLXY"/>
</dbReference>
<feature type="transmembrane region" description="Helical" evidence="1">
    <location>
        <begin position="467"/>
        <end position="484"/>
    </location>
</feature>
<gene>
    <name evidence="3" type="ORF">GC096_16580</name>
</gene>
<feature type="transmembrane region" description="Helical" evidence="1">
    <location>
        <begin position="346"/>
        <end position="363"/>
    </location>
</feature>
<feature type="domain" description="DUF2157" evidence="2">
    <location>
        <begin position="13"/>
        <end position="118"/>
    </location>
</feature>
<sequence length="740" mass="82975">MNSMKANKIMVQLGYVLGASALLTAIGYFFASNWEKLNRLEKFIPIFVLILGFYGLSVWLSRQVGREFLSKLSLFASCISFGVGVGLIGQTYNSHADSYSLFLVWFLPALLYAILTRWQPYYVLSYILGHLAYGLFFFPKWGSYSESEGATLLIWLGLAIVNGTLFVLFEKGRLHSPFLKWVSFQATLCIFVIMSVSHVFDNYGIWMNLPLIAALAAAVLYAHRTQSKVYLLFAGLWISAAITTKYIELIIEYHNELFFIVSLLFVIVFIGANVMFMNYVRAWKPSSEKIEEGIDGEAMTEPKGDGDFTKWIVRVLTISVIIIGSLLGSFTLIGLVTVVLGFDEPANILIGYGFLAVIGMLLARGFNVLARFTILISGLMLGTGTAVITDKSLMLLIYLALTLVAFVCLQGLITRILFFLVSIIILAFVLFDWINSGVAVLSILSGLLFLLFAGGQVIRLSTFREPVLYSSFPAFLLSLFALTFMTESGWYYATNVLFFLLVLAAILISRQLHVKWLFNWSMGFWIAFLVYKYYDLAWKLLHKSISFAIIGILIIGITVWIEKKKGLEPDDATQPQLGLGSNRWIIALLVLLQVAAMSLQIGKSEYLLSHGKLIKLQLQPLDPRSLIQGDYVHLRYTISEPEIYQHVEDLKSKGKISVVLAPGSTSDIYEFRREYKDGEQLAPDEVLLNGEREGYEGITYGIENFFIPEGTGRAYEQNAKFAEVKVSANGDAILVRLTEK</sequence>
<comment type="caution">
    <text evidence="3">The sequence shown here is derived from an EMBL/GenBank/DDBJ whole genome shotgun (WGS) entry which is preliminary data.</text>
</comment>
<keyword evidence="1" id="KW-0472">Membrane</keyword>
<dbReference type="Pfam" id="PF14345">
    <property type="entry name" value="GDYXXLXY"/>
    <property type="match status" value="1"/>
</dbReference>
<feature type="transmembrane region" description="Helical" evidence="1">
    <location>
        <begin position="12"/>
        <end position="31"/>
    </location>
</feature>
<feature type="transmembrane region" description="Helical" evidence="1">
    <location>
        <begin position="540"/>
        <end position="561"/>
    </location>
</feature>
<dbReference type="InterPro" id="IPR018677">
    <property type="entry name" value="DUF2157"/>
</dbReference>
<evidence type="ECO:0000313" key="3">
    <source>
        <dbReference type="EMBL" id="NOU65652.1"/>
    </source>
</evidence>
<keyword evidence="4" id="KW-1185">Reference proteome</keyword>
<organism evidence="3 4">
    <name type="scientific">Paenibacillus plantarum</name>
    <dbReference type="NCBI Taxonomy" id="2654975"/>
    <lineage>
        <taxon>Bacteria</taxon>
        <taxon>Bacillati</taxon>
        <taxon>Bacillota</taxon>
        <taxon>Bacilli</taxon>
        <taxon>Bacillales</taxon>
        <taxon>Paenibacillaceae</taxon>
        <taxon>Paenibacillus</taxon>
    </lineage>
</organism>
<feature type="transmembrane region" description="Helical" evidence="1">
    <location>
        <begin position="229"/>
        <end position="251"/>
    </location>
</feature>
<keyword evidence="1" id="KW-0812">Transmembrane</keyword>
<feature type="transmembrane region" description="Helical" evidence="1">
    <location>
        <begin position="150"/>
        <end position="169"/>
    </location>
</feature>
<feature type="transmembrane region" description="Helical" evidence="1">
    <location>
        <begin position="393"/>
        <end position="409"/>
    </location>
</feature>
<reference evidence="3 4" key="1">
    <citation type="submission" date="2019-10" db="EMBL/GenBank/DDBJ databases">
        <title>Description of Paenibacillus humi sp. nov.</title>
        <authorList>
            <person name="Carlier A."/>
            <person name="Qi S."/>
        </authorList>
    </citation>
    <scope>NUCLEOTIDE SEQUENCE [LARGE SCALE GENOMIC DNA]</scope>
    <source>
        <strain evidence="3 4">LMG 31461</strain>
    </source>
</reference>
<accession>A0ABX1XB24</accession>
<feature type="transmembrane region" description="Helical" evidence="1">
    <location>
        <begin position="311"/>
        <end position="340"/>
    </location>
</feature>
<proteinExistence type="predicted"/>
<feature type="transmembrane region" description="Helical" evidence="1">
    <location>
        <begin position="490"/>
        <end position="509"/>
    </location>
</feature>
<feature type="transmembrane region" description="Helical" evidence="1">
    <location>
        <begin position="440"/>
        <end position="460"/>
    </location>
</feature>
<dbReference type="Pfam" id="PF09925">
    <property type="entry name" value="DUF2157"/>
    <property type="match status" value="1"/>
</dbReference>
<feature type="transmembrane region" description="Helical" evidence="1">
    <location>
        <begin position="43"/>
        <end position="60"/>
    </location>
</feature>
<feature type="transmembrane region" description="Helical" evidence="1">
    <location>
        <begin position="72"/>
        <end position="92"/>
    </location>
</feature>
<keyword evidence="1" id="KW-1133">Transmembrane helix</keyword>
<evidence type="ECO:0000259" key="2">
    <source>
        <dbReference type="Pfam" id="PF09925"/>
    </source>
</evidence>
<feature type="transmembrane region" description="Helical" evidence="1">
    <location>
        <begin position="205"/>
        <end position="222"/>
    </location>
</feature>
<evidence type="ECO:0000256" key="1">
    <source>
        <dbReference type="SAM" id="Phobius"/>
    </source>
</evidence>
<feature type="transmembrane region" description="Helical" evidence="1">
    <location>
        <begin position="416"/>
        <end position="434"/>
    </location>
</feature>
<feature type="transmembrane region" description="Helical" evidence="1">
    <location>
        <begin position="98"/>
        <end position="114"/>
    </location>
</feature>
<protein>
    <submittedName>
        <fullName evidence="3">DUF2157 domain-containing protein</fullName>
    </submittedName>
</protein>
<dbReference type="EMBL" id="WHNY01000054">
    <property type="protein sequence ID" value="NOU65652.1"/>
    <property type="molecule type" value="Genomic_DNA"/>
</dbReference>
<feature type="transmembrane region" description="Helical" evidence="1">
    <location>
        <begin position="181"/>
        <end position="199"/>
    </location>
</feature>
<name>A0ABX1XB24_9BACL</name>
<feature type="transmembrane region" description="Helical" evidence="1">
    <location>
        <begin position="516"/>
        <end position="534"/>
    </location>
</feature>
<feature type="transmembrane region" description="Helical" evidence="1">
    <location>
        <begin position="368"/>
        <end position="387"/>
    </location>
</feature>
<dbReference type="Proteomes" id="UP000653578">
    <property type="component" value="Unassembled WGS sequence"/>
</dbReference>
<feature type="transmembrane region" description="Helical" evidence="1">
    <location>
        <begin position="121"/>
        <end position="138"/>
    </location>
</feature>
<feature type="transmembrane region" description="Helical" evidence="1">
    <location>
        <begin position="257"/>
        <end position="280"/>
    </location>
</feature>
<evidence type="ECO:0000313" key="4">
    <source>
        <dbReference type="Proteomes" id="UP000653578"/>
    </source>
</evidence>